<reference evidence="7" key="1">
    <citation type="journal article" date="2018" name="DNA Res.">
        <title>Multiple hybrid de novo genome assembly of finger millet, an orphan allotetraploid crop.</title>
        <authorList>
            <person name="Hatakeyama M."/>
            <person name="Aluri S."/>
            <person name="Balachadran M.T."/>
            <person name="Sivarajan S.R."/>
            <person name="Patrignani A."/>
            <person name="Gruter S."/>
            <person name="Poveda L."/>
            <person name="Shimizu-Inatsugi R."/>
            <person name="Baeten J."/>
            <person name="Francoijs K.J."/>
            <person name="Nataraja K.N."/>
            <person name="Reddy Y.A.N."/>
            <person name="Phadnis S."/>
            <person name="Ravikumar R.L."/>
            <person name="Schlapbach R."/>
            <person name="Sreeman S.M."/>
            <person name="Shimizu K.K."/>
        </authorList>
    </citation>
    <scope>NUCLEOTIDE SEQUENCE</scope>
</reference>
<sequence length="511" mass="56161">MDSSNKKRVAIIGAGPSGLAACKHALAKGFVPVIFDSGASVGGVWTRTLASTKLQTPAAAFQFSDFPWPAGTSEFPSHDQVLGYLTAYARKFGVLECVKLGCKVVGAEYSGASEKEVTAWDRWSGNGEAFGDGSGEWHLTVEHIESGSIQKYEFDFLIVCVGRYGVTKIPTFPPNKGPEVFHGKVLHAQDYSHLEDHDAAELIRGKRVVVVGSGKSGLDTAAECAEANGSKYPCTLIYRTANWMVDHKLTWGLNVSKRTTTRLAELMVHKPEEGFALSLLATLLTPLSLLGWKLGLLPDRFYDLVDEGSLVLNKCDSFSFCADGLVLDSGKRVEADVVILATGFNPDQLLRSVFTSPWVRDIVSGASSDTMLPLYRQVDSLLLIITSFFIFAIQNIVHPRIPQMAIVGYLESRATIYPYEMMSKWVAHLLDGTVRLPSVKDMEKSVGEWALWGQGARRRSGSLFLKSCIATVTTWYHDQLCRDMGYSARRKKGFVAELMEPYGPTDYADIQ</sequence>
<evidence type="ECO:0000256" key="6">
    <source>
        <dbReference type="RuleBase" id="RU361177"/>
    </source>
</evidence>
<evidence type="ECO:0000313" key="8">
    <source>
        <dbReference type="Proteomes" id="UP001054889"/>
    </source>
</evidence>
<evidence type="ECO:0000256" key="3">
    <source>
        <dbReference type="ARBA" id="ARBA00022827"/>
    </source>
</evidence>
<dbReference type="EMBL" id="BQKI01000072">
    <property type="protein sequence ID" value="GJN16220.1"/>
    <property type="molecule type" value="Genomic_DNA"/>
</dbReference>
<evidence type="ECO:0000313" key="7">
    <source>
        <dbReference type="EMBL" id="GJN16220.1"/>
    </source>
</evidence>
<dbReference type="PRINTS" id="PR00370">
    <property type="entry name" value="FMOXYGENASE"/>
</dbReference>
<comment type="similarity">
    <text evidence="1 6">Belongs to the FMO family.</text>
</comment>
<organism evidence="7 8">
    <name type="scientific">Eleusine coracana subsp. coracana</name>
    <dbReference type="NCBI Taxonomy" id="191504"/>
    <lineage>
        <taxon>Eukaryota</taxon>
        <taxon>Viridiplantae</taxon>
        <taxon>Streptophyta</taxon>
        <taxon>Embryophyta</taxon>
        <taxon>Tracheophyta</taxon>
        <taxon>Spermatophyta</taxon>
        <taxon>Magnoliopsida</taxon>
        <taxon>Liliopsida</taxon>
        <taxon>Poales</taxon>
        <taxon>Poaceae</taxon>
        <taxon>PACMAD clade</taxon>
        <taxon>Chloridoideae</taxon>
        <taxon>Cynodonteae</taxon>
        <taxon>Eleusininae</taxon>
        <taxon>Eleusine</taxon>
    </lineage>
</organism>
<evidence type="ECO:0000256" key="4">
    <source>
        <dbReference type="ARBA" id="ARBA00022857"/>
    </source>
</evidence>
<dbReference type="InterPro" id="IPR000960">
    <property type="entry name" value="Flavin_mOase"/>
</dbReference>
<gene>
    <name evidence="7" type="primary">gb03183</name>
    <name evidence="7" type="ORF">PR202_gb03183</name>
</gene>
<dbReference type="PANTHER" id="PTHR23023">
    <property type="entry name" value="DIMETHYLANILINE MONOOXYGENASE"/>
    <property type="match status" value="1"/>
</dbReference>
<keyword evidence="8" id="KW-1185">Reference proteome</keyword>
<evidence type="ECO:0000256" key="2">
    <source>
        <dbReference type="ARBA" id="ARBA00022630"/>
    </source>
</evidence>
<keyword evidence="3 6" id="KW-0274">FAD</keyword>
<keyword evidence="6" id="KW-0503">Monooxygenase</keyword>
<comment type="caution">
    <text evidence="7">The sequence shown here is derived from an EMBL/GenBank/DDBJ whole genome shotgun (WGS) entry which is preliminary data.</text>
</comment>
<accession>A0AAV5E0S2</accession>
<dbReference type="Pfam" id="PF00743">
    <property type="entry name" value="FMO-like"/>
    <property type="match status" value="1"/>
</dbReference>
<dbReference type="PIRSF" id="PIRSF000332">
    <property type="entry name" value="FMO"/>
    <property type="match status" value="1"/>
</dbReference>
<dbReference type="FunFam" id="3.50.50.60:FF:000170">
    <property type="entry name" value="Flavin-containing monooxygenase"/>
    <property type="match status" value="1"/>
</dbReference>
<keyword evidence="2 6" id="KW-0285">Flavoprotein</keyword>
<evidence type="ECO:0000256" key="1">
    <source>
        <dbReference type="ARBA" id="ARBA00009183"/>
    </source>
</evidence>
<dbReference type="GO" id="GO:0050661">
    <property type="term" value="F:NADP binding"/>
    <property type="evidence" value="ECO:0007669"/>
    <property type="project" value="InterPro"/>
</dbReference>
<keyword evidence="4" id="KW-0521">NADP</keyword>
<dbReference type="InterPro" id="IPR050346">
    <property type="entry name" value="FMO-like"/>
</dbReference>
<dbReference type="GO" id="GO:0004499">
    <property type="term" value="F:N,N-dimethylaniline monooxygenase activity"/>
    <property type="evidence" value="ECO:0007669"/>
    <property type="project" value="InterPro"/>
</dbReference>
<proteinExistence type="inferred from homology"/>
<dbReference type="InterPro" id="IPR020946">
    <property type="entry name" value="Flavin_mOase-like"/>
</dbReference>
<dbReference type="SUPFAM" id="SSF51905">
    <property type="entry name" value="FAD/NAD(P)-binding domain"/>
    <property type="match status" value="2"/>
</dbReference>
<dbReference type="EC" id="1.-.-.-" evidence="6"/>
<dbReference type="InterPro" id="IPR036188">
    <property type="entry name" value="FAD/NAD-bd_sf"/>
</dbReference>
<dbReference type="AlphaFoldDB" id="A0AAV5E0S2"/>
<dbReference type="Gene3D" id="3.50.50.60">
    <property type="entry name" value="FAD/NAD(P)-binding domain"/>
    <property type="match status" value="2"/>
</dbReference>
<protein>
    <recommendedName>
        <fullName evidence="6">Flavin-containing monooxygenase</fullName>
        <ecNumber evidence="6">1.-.-.-</ecNumber>
    </recommendedName>
</protein>
<dbReference type="Proteomes" id="UP001054889">
    <property type="component" value="Unassembled WGS sequence"/>
</dbReference>
<reference evidence="7" key="2">
    <citation type="submission" date="2021-12" db="EMBL/GenBank/DDBJ databases">
        <title>Resequencing data analysis of finger millet.</title>
        <authorList>
            <person name="Hatakeyama M."/>
            <person name="Aluri S."/>
            <person name="Balachadran M.T."/>
            <person name="Sivarajan S.R."/>
            <person name="Poveda L."/>
            <person name="Shimizu-Inatsugi R."/>
            <person name="Schlapbach R."/>
            <person name="Sreeman S.M."/>
            <person name="Shimizu K.K."/>
        </authorList>
    </citation>
    <scope>NUCLEOTIDE SEQUENCE</scope>
</reference>
<dbReference type="PROSITE" id="PS51257">
    <property type="entry name" value="PROKAR_LIPOPROTEIN"/>
    <property type="match status" value="1"/>
</dbReference>
<comment type="cofactor">
    <cofactor evidence="6">
        <name>FAD</name>
        <dbReference type="ChEBI" id="CHEBI:57692"/>
    </cofactor>
</comment>
<name>A0AAV5E0S2_ELECO</name>
<keyword evidence="5 6" id="KW-0560">Oxidoreductase</keyword>
<evidence type="ECO:0000256" key="5">
    <source>
        <dbReference type="ARBA" id="ARBA00023002"/>
    </source>
</evidence>
<dbReference type="GO" id="GO:0050660">
    <property type="term" value="F:flavin adenine dinucleotide binding"/>
    <property type="evidence" value="ECO:0007669"/>
    <property type="project" value="InterPro"/>
</dbReference>